<dbReference type="InParanoid" id="A0A1U7ZPV7"/>
<dbReference type="InterPro" id="IPR002156">
    <property type="entry name" value="RNaseH_domain"/>
</dbReference>
<dbReference type="GO" id="GO:0004523">
    <property type="term" value="F:RNA-DNA hybrid ribonuclease activity"/>
    <property type="evidence" value="ECO:0007669"/>
    <property type="project" value="InterPro"/>
</dbReference>
<evidence type="ECO:0000259" key="1">
    <source>
        <dbReference type="Pfam" id="PF13456"/>
    </source>
</evidence>
<name>A0A1U7ZPV7_NELNU</name>
<dbReference type="PANTHER" id="PTHR47074:SF11">
    <property type="entry name" value="REVERSE TRANSCRIPTASE-LIKE PROTEIN"/>
    <property type="match status" value="1"/>
</dbReference>
<evidence type="ECO:0000313" key="3">
    <source>
        <dbReference type="RefSeq" id="XP_010256193.1"/>
    </source>
</evidence>
<dbReference type="AlphaFoldDB" id="A0A1U7ZPV7"/>
<gene>
    <name evidence="3" type="primary">LOC104596627</name>
</gene>
<dbReference type="CDD" id="cd06222">
    <property type="entry name" value="RNase_H_like"/>
    <property type="match status" value="1"/>
</dbReference>
<keyword evidence="2" id="KW-1185">Reference proteome</keyword>
<dbReference type="Gene3D" id="3.30.420.10">
    <property type="entry name" value="Ribonuclease H-like superfamily/Ribonuclease H"/>
    <property type="match status" value="1"/>
</dbReference>
<dbReference type="eggNOG" id="KOG1075">
    <property type="taxonomic scope" value="Eukaryota"/>
</dbReference>
<proteinExistence type="predicted"/>
<accession>A0A1U7ZPV7</accession>
<dbReference type="KEGG" id="nnu:104596627"/>
<protein>
    <submittedName>
        <fullName evidence="3">Uncharacterized protein LOC104596627</fullName>
    </submittedName>
</protein>
<evidence type="ECO:0000313" key="2">
    <source>
        <dbReference type="Proteomes" id="UP000189703"/>
    </source>
</evidence>
<dbReference type="GeneID" id="104596627"/>
<dbReference type="PANTHER" id="PTHR47074">
    <property type="entry name" value="BNAC02G40300D PROTEIN"/>
    <property type="match status" value="1"/>
</dbReference>
<dbReference type="InterPro" id="IPR012337">
    <property type="entry name" value="RNaseH-like_sf"/>
</dbReference>
<dbReference type="SUPFAM" id="SSF53098">
    <property type="entry name" value="Ribonuclease H-like"/>
    <property type="match status" value="1"/>
</dbReference>
<organism evidence="2 3">
    <name type="scientific">Nelumbo nucifera</name>
    <name type="common">Sacred lotus</name>
    <dbReference type="NCBI Taxonomy" id="4432"/>
    <lineage>
        <taxon>Eukaryota</taxon>
        <taxon>Viridiplantae</taxon>
        <taxon>Streptophyta</taxon>
        <taxon>Embryophyta</taxon>
        <taxon>Tracheophyta</taxon>
        <taxon>Spermatophyta</taxon>
        <taxon>Magnoliopsida</taxon>
        <taxon>Proteales</taxon>
        <taxon>Nelumbonaceae</taxon>
        <taxon>Nelumbo</taxon>
    </lineage>
</organism>
<dbReference type="RefSeq" id="XP_010256193.1">
    <property type="nucleotide sequence ID" value="XM_010257891.1"/>
</dbReference>
<feature type="domain" description="RNase H type-1" evidence="1">
    <location>
        <begin position="119"/>
        <end position="238"/>
    </location>
</feature>
<dbReference type="InterPro" id="IPR036397">
    <property type="entry name" value="RNaseH_sf"/>
</dbReference>
<dbReference type="OrthoDB" id="1748820at2759"/>
<sequence>MWTDHEDFQGLLKKAWGIKIKGSNQLEFGAKCRALMGHLKVWNITTFGNVRKGIQEAKDLLCEEDSKSGMEFSQTKDVERECVMISQAKLRDSSPQYLDLRNQRTTFWEAPEAGRLKLNVNGSFLCSGNSGFGAVLRDADGIVIAASFGKSSASSSIQDEAMAILNSLEVLSMFKEEDILVESDCLTLVQALKTGHFDLALDANFLCMDIKLLIEDLSISFKHVNRSCNIVAHILARKGVKESGLFVHDPPGWVQDMAEQDLIRP</sequence>
<reference evidence="3" key="1">
    <citation type="submission" date="2025-08" db="UniProtKB">
        <authorList>
            <consortium name="RefSeq"/>
        </authorList>
    </citation>
    <scope>IDENTIFICATION</scope>
</reference>
<dbReference type="Pfam" id="PF13456">
    <property type="entry name" value="RVT_3"/>
    <property type="match status" value="1"/>
</dbReference>
<dbReference type="InterPro" id="IPR044730">
    <property type="entry name" value="RNase_H-like_dom_plant"/>
</dbReference>
<dbReference type="GO" id="GO:0003676">
    <property type="term" value="F:nucleic acid binding"/>
    <property type="evidence" value="ECO:0007669"/>
    <property type="project" value="InterPro"/>
</dbReference>
<dbReference type="Proteomes" id="UP000189703">
    <property type="component" value="Unplaced"/>
</dbReference>
<dbReference type="InterPro" id="IPR052929">
    <property type="entry name" value="RNase_H-like_EbsB-rel"/>
</dbReference>